<protein>
    <recommendedName>
        <fullName evidence="5">DUF3558 domain-containing protein</fullName>
    </recommendedName>
</protein>
<reference evidence="4" key="1">
    <citation type="journal article" date="2019" name="Int. J. Syst. Evol. Microbiol.">
        <title>The Global Catalogue of Microorganisms (GCM) 10K type strain sequencing project: providing services to taxonomists for standard genome sequencing and annotation.</title>
        <authorList>
            <consortium name="The Broad Institute Genomics Platform"/>
            <consortium name="The Broad Institute Genome Sequencing Center for Infectious Disease"/>
            <person name="Wu L."/>
            <person name="Ma J."/>
        </authorList>
    </citation>
    <scope>NUCLEOTIDE SEQUENCE [LARGE SCALE GENOMIC DNA]</scope>
    <source>
        <strain evidence="4">CGMCC 4.1469</strain>
    </source>
</reference>
<sequence length="247" mass="23916">MQLHASFRQRRRHLWLPALALAGAALAGCSSGSSKVVAASPAGTATTGTGAPATTAAPSGSAPAAPTGGSTGGSTAAPTAAPTGSPGSDATGTATGPGTGTGTGTAGSRPKDACTLLVPTQVAATINAVEPLNTTRPDAASDGTPVWGCTWGNRQSYASLREIAPGVLASAKADPARSVAPLPGVGTEAVIATRKDHTHPVAYFVTGGHTYEVEVVKDRGPGDAVNAGLEAAAEGSLALVFAKSLGG</sequence>
<keyword evidence="2" id="KW-0732">Signal</keyword>
<feature type="signal peptide" evidence="2">
    <location>
        <begin position="1"/>
        <end position="27"/>
    </location>
</feature>
<accession>A0ABW1F1M0</accession>
<proteinExistence type="predicted"/>
<feature type="region of interest" description="Disordered" evidence="1">
    <location>
        <begin position="35"/>
        <end position="112"/>
    </location>
</feature>
<name>A0ABW1F1M0_9ACTN</name>
<dbReference type="Proteomes" id="UP001596067">
    <property type="component" value="Unassembled WGS sequence"/>
</dbReference>
<gene>
    <name evidence="3" type="ORF">ACFP0N_23820</name>
</gene>
<evidence type="ECO:0000256" key="1">
    <source>
        <dbReference type="SAM" id="MobiDB-lite"/>
    </source>
</evidence>
<keyword evidence="4" id="KW-1185">Reference proteome</keyword>
<evidence type="ECO:0008006" key="5">
    <source>
        <dbReference type="Google" id="ProtNLM"/>
    </source>
</evidence>
<comment type="caution">
    <text evidence="3">The sequence shown here is derived from an EMBL/GenBank/DDBJ whole genome shotgun (WGS) entry which is preliminary data.</text>
</comment>
<evidence type="ECO:0000313" key="3">
    <source>
        <dbReference type="EMBL" id="MFC5888000.1"/>
    </source>
</evidence>
<evidence type="ECO:0000313" key="4">
    <source>
        <dbReference type="Proteomes" id="UP001596067"/>
    </source>
</evidence>
<feature type="compositionally biased region" description="Gly residues" evidence="1">
    <location>
        <begin position="95"/>
        <end position="105"/>
    </location>
</feature>
<evidence type="ECO:0000256" key="2">
    <source>
        <dbReference type="SAM" id="SignalP"/>
    </source>
</evidence>
<feature type="chain" id="PRO_5046360599" description="DUF3558 domain-containing protein" evidence="2">
    <location>
        <begin position="28"/>
        <end position="247"/>
    </location>
</feature>
<feature type="compositionally biased region" description="Low complexity" evidence="1">
    <location>
        <begin position="35"/>
        <end position="94"/>
    </location>
</feature>
<dbReference type="RefSeq" id="WP_313767179.1">
    <property type="nucleotide sequence ID" value="NZ_BAAAVH010000031.1"/>
</dbReference>
<dbReference type="EMBL" id="JBHSOD010000034">
    <property type="protein sequence ID" value="MFC5888000.1"/>
    <property type="molecule type" value="Genomic_DNA"/>
</dbReference>
<organism evidence="3 4">
    <name type="scientific">Kitasatospora aburaviensis</name>
    <dbReference type="NCBI Taxonomy" id="67265"/>
    <lineage>
        <taxon>Bacteria</taxon>
        <taxon>Bacillati</taxon>
        <taxon>Actinomycetota</taxon>
        <taxon>Actinomycetes</taxon>
        <taxon>Kitasatosporales</taxon>
        <taxon>Streptomycetaceae</taxon>
        <taxon>Kitasatospora</taxon>
    </lineage>
</organism>